<reference evidence="27 28" key="1">
    <citation type="submission" date="2018-02" db="EMBL/GenBank/DDBJ databases">
        <title>The genomes of Aspergillus section Nigri reveals drivers in fungal speciation.</title>
        <authorList>
            <consortium name="DOE Joint Genome Institute"/>
            <person name="Vesth T.C."/>
            <person name="Nybo J."/>
            <person name="Theobald S."/>
            <person name="Brandl J."/>
            <person name="Frisvad J.C."/>
            <person name="Nielsen K.F."/>
            <person name="Lyhne E.K."/>
            <person name="Kogle M.E."/>
            <person name="Kuo A."/>
            <person name="Riley R."/>
            <person name="Clum A."/>
            <person name="Nolan M."/>
            <person name="Lipzen A."/>
            <person name="Salamov A."/>
            <person name="Henrissat B."/>
            <person name="Wiebenga A."/>
            <person name="De vries R.P."/>
            <person name="Grigoriev I.V."/>
            <person name="Mortensen U.H."/>
            <person name="Andersen M.R."/>
            <person name="Baker S.E."/>
        </authorList>
    </citation>
    <scope>NUCLEOTIDE SEQUENCE [LARGE SCALE GENOMIC DNA]</scope>
    <source>
        <strain evidence="27 28">CBS 101889</strain>
    </source>
</reference>
<dbReference type="Gene3D" id="3.30.40.10">
    <property type="entry name" value="Zinc/RING finger domain, C3HC4 (zinc finger)"/>
    <property type="match status" value="1"/>
</dbReference>
<comment type="catalytic activity">
    <reaction evidence="1">
        <text>S-ubiquitinyl-[E2 ubiquitin-conjugating enzyme]-L-cysteine + [acceptor protein]-L-lysine = [E2 ubiquitin-conjugating enzyme]-L-cysteine + N(6)-ubiquitinyl-[acceptor protein]-L-lysine.</text>
        <dbReference type="EC" id="2.3.2.27"/>
    </reaction>
</comment>
<feature type="domain" description="DFDF" evidence="25">
    <location>
        <begin position="272"/>
        <end position="308"/>
    </location>
</feature>
<sequence length="1282" mass="138547">MASEFIGYDVLVTLRAPPNATVQGEVANVIGQRLMLRNVKLSWITHPIPTYSVEAPDIADLCIAPSGPSPPSAQQPPAPPEAVSSPFAPPAPPAAQSFVDPAILSFSKPPSKPIGQSLETGATAAAAAAAAAAPPRPPAQSAPINRSIAHHLQLSQQVTRDQAAVLNEPFSNLELDVNKTAIESGNAAQTGPPLQPSLHYGPKTNRRGGPPKAPKVLNEHDGAANTNPKTRGWRQTAFTEPSHPQFAETRNKQRRKKKGRASYAEDPNGWATEDATDIQELGEFDFQSNLSKFDKRRVFEEIRNDDTTADEERLVSFNRRPKPGTNGGKNLHWTENVLDSLEESEEELTDHVPSDAKLSSGTYSGRERTRSSMGPASRKGSAILGQPLVPAQVNSLGRSQLSTSRTTSPRPNKTPVSASPISGPGVPGASLRLTTTNRSCPTVSPLQTLEVEQIAVAELGLTEDMITENTGRGIAEAAVGLLSSDAAAPTMLILTGNHRTGARAISAARHLRNRGHRVTVCMLGIEHENELLENCRKQLDVFKKIGGRVHRWEDLSARLSTSEFAPDLVVDALFGIHIAFEELRTDDQATAFEMISWANRSNLEVLSVDVPSGLSAISGEATVVEGGRVCINAKSVVCLGAPKTGIINALLSGEGLSWNLSVADIGIPQIVWRKYGSRRRHGIDFGNRWVVPLRYHPPPITHSEWASEDAFSASAGAGVSRAKRGGVDTSFKRLPFNFCSLSLQPFAHPVCTPEGTIFDLTNILPWIKKHGTNPVNGAPLKTADLIKLHLAKNEAGEYVDPVTYKVFTDNTHIVALRPTGNVFAWDTVERLNIKGKLWKDLVTDAEFTRKDIITLQDPQNIESRNLSAFNYIKEGESGLTDEQIREREDPANNVNAGALGSSAKILKAREAVAKARSERALRAGGAAAAASSRDVARAGSGAGAAALSAQAGRKLPPGKATPYNAARHTTGLAAASFTSTGMTPHTAADLALLSDEEYMLKRGRVKQKGYARISTTSGDINLELHTEYAPKAVWNFIKLAKKGYYRDVTFHRNIKGFMIQGGDPSGTGRGGESIWGKYFNDEFEGPLKHDSRGTLSMANKGKNTNSSQFFIAYRALPHLNNKHTIFGHVIDDPTPSSPTLNNLESHPTNSTTNRPTPDIRIADVTIFVDPFEEFLKQKQVEEAKAKGTLTDPAEEEQSARRADDDRVTWTGKRVRGAGDKSTEEASAGVGKYLKAALAERAGQQQQLEEDEIVEFVDDEPEPEPVRKKMRGAGGFGDFSSWD</sequence>
<evidence type="ECO:0000256" key="8">
    <source>
        <dbReference type="ARBA" id="ARBA00012483"/>
    </source>
</evidence>
<evidence type="ECO:0000256" key="6">
    <source>
        <dbReference type="ARBA" id="ARBA00006610"/>
    </source>
</evidence>
<feature type="compositionally biased region" description="Basic and acidic residues" evidence="22">
    <location>
        <begin position="1197"/>
        <end position="1207"/>
    </location>
</feature>
<dbReference type="Pfam" id="PF00160">
    <property type="entry name" value="Pro_isomerase"/>
    <property type="match status" value="1"/>
</dbReference>
<dbReference type="Proteomes" id="UP000248961">
    <property type="component" value="Unassembled WGS sequence"/>
</dbReference>
<name>A0A395I3P3_ASPHC</name>
<dbReference type="PROSITE" id="PS51385">
    <property type="entry name" value="YJEF_N"/>
    <property type="match status" value="1"/>
</dbReference>
<dbReference type="GO" id="GO:0016567">
    <property type="term" value="P:protein ubiquitination"/>
    <property type="evidence" value="ECO:0007669"/>
    <property type="project" value="InterPro"/>
</dbReference>
<feature type="region of interest" description="Disordered" evidence="22">
    <location>
        <begin position="1255"/>
        <end position="1282"/>
    </location>
</feature>
<dbReference type="GO" id="GO:0061630">
    <property type="term" value="F:ubiquitin protein ligase activity"/>
    <property type="evidence" value="ECO:0007669"/>
    <property type="project" value="UniProtKB-EC"/>
</dbReference>
<evidence type="ECO:0000259" key="26">
    <source>
        <dbReference type="PROSITE" id="PS51698"/>
    </source>
</evidence>
<dbReference type="RefSeq" id="XP_025553731.1">
    <property type="nucleotide sequence ID" value="XM_025699800.1"/>
</dbReference>
<dbReference type="EMBL" id="KZ824274">
    <property type="protein sequence ID" value="RAL14577.1"/>
    <property type="molecule type" value="Genomic_DNA"/>
</dbReference>
<evidence type="ECO:0000259" key="25">
    <source>
        <dbReference type="PROSITE" id="PS51512"/>
    </source>
</evidence>
<dbReference type="InterPro" id="IPR004443">
    <property type="entry name" value="YjeF_N_dom"/>
</dbReference>
<feature type="region of interest" description="Disordered" evidence="22">
    <location>
        <begin position="185"/>
        <end position="270"/>
    </location>
</feature>
<dbReference type="InterPro" id="IPR020892">
    <property type="entry name" value="Cyclophilin-type_PPIase_CS"/>
</dbReference>
<dbReference type="PROSITE" id="PS51512">
    <property type="entry name" value="DFDF"/>
    <property type="match status" value="1"/>
</dbReference>
<dbReference type="GeneID" id="37204089"/>
<proteinExistence type="inferred from homology"/>
<dbReference type="OrthoDB" id="407558at2759"/>
<evidence type="ECO:0000256" key="11">
    <source>
        <dbReference type="ARBA" id="ARBA00020592"/>
    </source>
</evidence>
<dbReference type="InterPro" id="IPR036652">
    <property type="entry name" value="YjeF_N_dom_sf"/>
</dbReference>
<keyword evidence="17" id="KW-0539">Nucleus</keyword>
<keyword evidence="28" id="KW-1185">Reference proteome</keyword>
<evidence type="ECO:0000256" key="21">
    <source>
        <dbReference type="ARBA" id="ARBA00033051"/>
    </source>
</evidence>
<dbReference type="GO" id="GO:0005634">
    <property type="term" value="C:nucleus"/>
    <property type="evidence" value="ECO:0007669"/>
    <property type="project" value="UniProtKB-SubCell"/>
</dbReference>
<dbReference type="InterPro" id="IPR029000">
    <property type="entry name" value="Cyclophilin-like_dom_sf"/>
</dbReference>
<evidence type="ECO:0000256" key="13">
    <source>
        <dbReference type="ARBA" id="ARBA00022679"/>
    </source>
</evidence>
<feature type="compositionally biased region" description="Polar residues" evidence="22">
    <location>
        <begin position="392"/>
        <end position="420"/>
    </location>
</feature>
<evidence type="ECO:0000313" key="27">
    <source>
        <dbReference type="EMBL" id="RAL14577.1"/>
    </source>
</evidence>
<dbReference type="Gene3D" id="3.40.50.10260">
    <property type="entry name" value="YjeF N-terminal domain"/>
    <property type="match status" value="1"/>
</dbReference>
<evidence type="ECO:0000256" key="5">
    <source>
        <dbReference type="ARBA" id="ARBA00004201"/>
    </source>
</evidence>
<keyword evidence="15" id="KW-0697">Rotamase</keyword>
<keyword evidence="16 27" id="KW-0413">Isomerase</keyword>
<dbReference type="PROSITE" id="PS51698">
    <property type="entry name" value="U_BOX"/>
    <property type="match status" value="1"/>
</dbReference>
<dbReference type="GO" id="GO:0006457">
    <property type="term" value="P:protein folding"/>
    <property type="evidence" value="ECO:0007669"/>
    <property type="project" value="InterPro"/>
</dbReference>
<feature type="region of interest" description="Disordered" evidence="22">
    <location>
        <begin position="1184"/>
        <end position="1227"/>
    </location>
</feature>
<dbReference type="GO" id="GO:0003729">
    <property type="term" value="F:mRNA binding"/>
    <property type="evidence" value="ECO:0007669"/>
    <property type="project" value="TreeGrafter"/>
</dbReference>
<evidence type="ECO:0000256" key="19">
    <source>
        <dbReference type="ARBA" id="ARBA00030661"/>
    </source>
</evidence>
<dbReference type="FunFam" id="2.40.100.10:FF:000014">
    <property type="entry name" value="Peptidyl-prolyl cis-trans isomerase cyp65"/>
    <property type="match status" value="1"/>
</dbReference>
<feature type="region of interest" description="Disordered" evidence="22">
    <location>
        <begin position="62"/>
        <end position="91"/>
    </location>
</feature>
<dbReference type="EC" id="5.2.1.8" evidence="9"/>
<feature type="domain" description="U-box" evidence="26">
    <location>
        <begin position="732"/>
        <end position="805"/>
    </location>
</feature>
<dbReference type="FunFam" id="3.40.50.10260:FF:000007">
    <property type="entry name" value="YjeF N-terminal domain-like protein"/>
    <property type="match status" value="1"/>
</dbReference>
<evidence type="ECO:0000256" key="18">
    <source>
        <dbReference type="ARBA" id="ARBA00029569"/>
    </source>
</evidence>
<comment type="subcellular location">
    <subcellularLocation>
        <location evidence="5">Cytoplasm</location>
        <location evidence="5">P-body</location>
    </subcellularLocation>
    <subcellularLocation>
        <location evidence="4">Nucleus</location>
    </subcellularLocation>
</comment>
<keyword evidence="13" id="KW-0808">Transferase</keyword>
<evidence type="ECO:0000256" key="7">
    <source>
        <dbReference type="ARBA" id="ARBA00007930"/>
    </source>
</evidence>
<dbReference type="CDD" id="cd01923">
    <property type="entry name" value="cyclophilin_RING"/>
    <property type="match status" value="1"/>
</dbReference>
<evidence type="ECO:0000256" key="14">
    <source>
        <dbReference type="ARBA" id="ARBA00022786"/>
    </source>
</evidence>
<keyword evidence="14" id="KW-0833">Ubl conjugation pathway</keyword>
<feature type="compositionally biased region" description="Pro residues" evidence="22">
    <location>
        <begin position="67"/>
        <end position="80"/>
    </location>
</feature>
<dbReference type="CDD" id="cd16663">
    <property type="entry name" value="RING-Ubox_PPIL2"/>
    <property type="match status" value="1"/>
</dbReference>
<evidence type="ECO:0000256" key="17">
    <source>
        <dbReference type="ARBA" id="ARBA00023242"/>
    </source>
</evidence>
<evidence type="ECO:0000256" key="15">
    <source>
        <dbReference type="ARBA" id="ARBA00023110"/>
    </source>
</evidence>
<evidence type="ECO:0000256" key="9">
    <source>
        <dbReference type="ARBA" id="ARBA00013194"/>
    </source>
</evidence>
<comment type="function">
    <text evidence="3">May catalyze the cis-trans isomerization of proline imidic peptide bonds in oligopeptides thereby assisting the folding of proteins. May also function as a chaperone, playing a role in intracellular transport of proteins. May also have a protein ubiquitin ligase activity acting as an E3 ubiquitin protein ligase or as a ubiquitin-ubiquitin ligase promoting elongation of ubiquitin chains on proteins.</text>
</comment>
<evidence type="ECO:0000256" key="10">
    <source>
        <dbReference type="ARBA" id="ARBA00015797"/>
    </source>
</evidence>
<evidence type="ECO:0000256" key="22">
    <source>
        <dbReference type="SAM" id="MobiDB-lite"/>
    </source>
</evidence>
<dbReference type="InterPro" id="IPR026951">
    <property type="entry name" value="PPIL2_U-box_dom"/>
</dbReference>
<accession>A0A395I3P3</accession>
<dbReference type="STRING" id="1450537.A0A395I3P3"/>
<dbReference type="InterPro" id="IPR013083">
    <property type="entry name" value="Znf_RING/FYVE/PHD"/>
</dbReference>
<dbReference type="PANTHER" id="PTHR13612:SF0">
    <property type="entry name" value="ENHANCER OF MRNA-DECAPPING PROTEIN 3"/>
    <property type="match status" value="1"/>
</dbReference>
<dbReference type="SMART" id="SM01199">
    <property type="entry name" value="FDF"/>
    <property type="match status" value="1"/>
</dbReference>
<dbReference type="SUPFAM" id="SSF64153">
    <property type="entry name" value="YjeF N-terminal domain-like"/>
    <property type="match status" value="1"/>
</dbReference>
<evidence type="ECO:0000256" key="3">
    <source>
        <dbReference type="ARBA" id="ARBA00003697"/>
    </source>
</evidence>
<organism evidence="27 28">
    <name type="scientific">Aspergillus homomorphus (strain CBS 101889)</name>
    <dbReference type="NCBI Taxonomy" id="1450537"/>
    <lineage>
        <taxon>Eukaryota</taxon>
        <taxon>Fungi</taxon>
        <taxon>Dikarya</taxon>
        <taxon>Ascomycota</taxon>
        <taxon>Pezizomycotina</taxon>
        <taxon>Eurotiomycetes</taxon>
        <taxon>Eurotiomycetidae</taxon>
        <taxon>Eurotiales</taxon>
        <taxon>Aspergillaceae</taxon>
        <taxon>Aspergillus</taxon>
        <taxon>Aspergillus subgen. Circumdati</taxon>
    </lineage>
</organism>
<feature type="region of interest" description="Disordered" evidence="22">
    <location>
        <begin position="341"/>
        <end position="434"/>
    </location>
</feature>
<protein>
    <recommendedName>
        <fullName evidence="10">Enhancer of mRNA-decapping protein 3</fullName>
        <ecNumber evidence="8">2.3.2.27</ecNumber>
        <ecNumber evidence="9">5.2.1.8</ecNumber>
    </recommendedName>
    <alternativeName>
        <fullName evidence="19">Cyclophilin-60</fullName>
    </alternativeName>
    <alternativeName>
        <fullName evidence="20">Cyclophilin-like protein Cyp-60</fullName>
    </alternativeName>
    <alternativeName>
        <fullName evidence="11">Peptidyl-prolyl cis-trans isomerase-like 2</fullName>
    </alternativeName>
    <alternativeName>
        <fullName evidence="21">RING-type E3 ubiquitin transferase isomerase-like 2</fullName>
    </alternativeName>
    <alternativeName>
        <fullName evidence="18">Rotamase</fullName>
    </alternativeName>
</protein>
<dbReference type="PANTHER" id="PTHR13612">
    <property type="entry name" value="ENHANCER OF MRNA-DECAPPING PROTEIN 3"/>
    <property type="match status" value="1"/>
</dbReference>
<dbReference type="FunFam" id="3.30.40.10:FF:000079">
    <property type="entry name" value="Peptidyl-prolyl cis-trans isomerase 2"/>
    <property type="match status" value="1"/>
</dbReference>
<evidence type="ECO:0000256" key="20">
    <source>
        <dbReference type="ARBA" id="ARBA00030942"/>
    </source>
</evidence>
<feature type="domain" description="PPIase cyclophilin-type" evidence="23">
    <location>
        <begin position="1018"/>
        <end position="1166"/>
    </location>
</feature>
<dbReference type="GO" id="GO:0031087">
    <property type="term" value="P:deadenylation-independent decapping of nuclear-transcribed mRNA"/>
    <property type="evidence" value="ECO:0007669"/>
    <property type="project" value="TreeGrafter"/>
</dbReference>
<dbReference type="InterPro" id="IPR003613">
    <property type="entry name" value="Ubox_domain"/>
</dbReference>
<dbReference type="InterPro" id="IPR025762">
    <property type="entry name" value="DFDF"/>
</dbReference>
<feature type="domain" description="YjeF N-terminal" evidence="24">
    <location>
        <begin position="448"/>
        <end position="673"/>
    </location>
</feature>
<comment type="catalytic activity">
    <reaction evidence="2">
        <text>[protein]-peptidylproline (omega=180) = [protein]-peptidylproline (omega=0)</text>
        <dbReference type="Rhea" id="RHEA:16237"/>
        <dbReference type="Rhea" id="RHEA-COMP:10747"/>
        <dbReference type="Rhea" id="RHEA-COMP:10748"/>
        <dbReference type="ChEBI" id="CHEBI:83833"/>
        <dbReference type="ChEBI" id="CHEBI:83834"/>
        <dbReference type="EC" id="5.2.1.8"/>
    </reaction>
</comment>
<evidence type="ECO:0000259" key="23">
    <source>
        <dbReference type="PROSITE" id="PS50072"/>
    </source>
</evidence>
<evidence type="ECO:0000256" key="1">
    <source>
        <dbReference type="ARBA" id="ARBA00000900"/>
    </source>
</evidence>
<dbReference type="Pfam" id="PF03853">
    <property type="entry name" value="YjeF_N"/>
    <property type="match status" value="1"/>
</dbReference>
<gene>
    <name evidence="27" type="ORF">BO97DRAFT_468988</name>
</gene>
<evidence type="ECO:0000256" key="4">
    <source>
        <dbReference type="ARBA" id="ARBA00004123"/>
    </source>
</evidence>
<dbReference type="InterPro" id="IPR002130">
    <property type="entry name" value="Cyclophilin-type_PPIase_dom"/>
</dbReference>
<dbReference type="PROSITE" id="PS00170">
    <property type="entry name" value="CSA_PPIASE_1"/>
    <property type="match status" value="1"/>
</dbReference>
<dbReference type="EC" id="2.3.2.27" evidence="8"/>
<evidence type="ECO:0000256" key="16">
    <source>
        <dbReference type="ARBA" id="ARBA00023235"/>
    </source>
</evidence>
<evidence type="ECO:0000313" key="28">
    <source>
        <dbReference type="Proteomes" id="UP000248961"/>
    </source>
</evidence>
<dbReference type="PRINTS" id="PR00153">
    <property type="entry name" value="CSAPPISMRASE"/>
</dbReference>
<dbReference type="GO" id="GO:0003755">
    <property type="term" value="F:peptidyl-prolyl cis-trans isomerase activity"/>
    <property type="evidence" value="ECO:0007669"/>
    <property type="project" value="UniProtKB-KW"/>
</dbReference>
<dbReference type="Gene3D" id="2.40.100.10">
    <property type="entry name" value="Cyclophilin-like"/>
    <property type="match status" value="1"/>
</dbReference>
<dbReference type="InterPro" id="IPR019050">
    <property type="entry name" value="FDF_dom"/>
</dbReference>
<feature type="compositionally biased region" description="Polar residues" evidence="22">
    <location>
        <begin position="1137"/>
        <end position="1155"/>
    </location>
</feature>
<dbReference type="SUPFAM" id="SSF57850">
    <property type="entry name" value="RING/U-box"/>
    <property type="match status" value="1"/>
</dbReference>
<dbReference type="VEuPathDB" id="FungiDB:BO97DRAFT_468988"/>
<feature type="region of interest" description="Disordered" evidence="22">
    <location>
        <begin position="314"/>
        <end position="333"/>
    </location>
</feature>
<evidence type="ECO:0000256" key="2">
    <source>
        <dbReference type="ARBA" id="ARBA00000971"/>
    </source>
</evidence>
<comment type="similarity">
    <text evidence="7">Belongs to the cyclophilin-type PPIase family. PPIL2 subfamily.</text>
</comment>
<dbReference type="SUPFAM" id="SSF50891">
    <property type="entry name" value="Cyclophilin-like"/>
    <property type="match status" value="1"/>
</dbReference>
<keyword evidence="12" id="KW-0963">Cytoplasm</keyword>
<dbReference type="SMART" id="SM00504">
    <property type="entry name" value="Ubox"/>
    <property type="match status" value="1"/>
</dbReference>
<evidence type="ECO:0000256" key="12">
    <source>
        <dbReference type="ARBA" id="ARBA00022490"/>
    </source>
</evidence>
<dbReference type="GO" id="GO:0000932">
    <property type="term" value="C:P-body"/>
    <property type="evidence" value="ECO:0007669"/>
    <property type="project" value="UniProtKB-SubCell"/>
</dbReference>
<evidence type="ECO:0000259" key="24">
    <source>
        <dbReference type="PROSITE" id="PS51385"/>
    </source>
</evidence>
<dbReference type="Pfam" id="PF09532">
    <property type="entry name" value="FDF"/>
    <property type="match status" value="1"/>
</dbReference>
<comment type="similarity">
    <text evidence="6">Belongs to the EDC3 family.</text>
</comment>
<dbReference type="PROSITE" id="PS50072">
    <property type="entry name" value="CSA_PPIASE_2"/>
    <property type="match status" value="1"/>
</dbReference>
<feature type="region of interest" description="Disordered" evidence="22">
    <location>
        <begin position="1132"/>
        <end position="1157"/>
    </location>
</feature>
<dbReference type="GO" id="GO:0033962">
    <property type="term" value="P:P-body assembly"/>
    <property type="evidence" value="ECO:0007669"/>
    <property type="project" value="TreeGrafter"/>
</dbReference>